<dbReference type="InterPro" id="IPR029044">
    <property type="entry name" value="Nucleotide-diphossugar_trans"/>
</dbReference>
<evidence type="ECO:0000259" key="1">
    <source>
        <dbReference type="Pfam" id="PF00535"/>
    </source>
</evidence>
<evidence type="ECO:0000313" key="4">
    <source>
        <dbReference type="Proteomes" id="UP000288943"/>
    </source>
</evidence>
<gene>
    <name evidence="2" type="ORF">M5X16_06810</name>
    <name evidence="3" type="ORF">PC41400_06035</name>
</gene>
<dbReference type="SUPFAM" id="SSF53448">
    <property type="entry name" value="Nucleotide-diphospho-sugar transferases"/>
    <property type="match status" value="1"/>
</dbReference>
<proteinExistence type="predicted"/>
<dbReference type="RefSeq" id="WP_042229734.1">
    <property type="nucleotide sequence ID" value="NZ_CP026520.1"/>
</dbReference>
<dbReference type="SUPFAM" id="SSF48452">
    <property type="entry name" value="TPR-like"/>
    <property type="match status" value="1"/>
</dbReference>
<dbReference type="Gene3D" id="3.90.550.10">
    <property type="entry name" value="Spore Coat Polysaccharide Biosynthesis Protein SpsA, Chain A"/>
    <property type="match status" value="1"/>
</dbReference>
<dbReference type="EMBL" id="JAMDMJ010000008">
    <property type="protein sequence ID" value="MCY9595475.1"/>
    <property type="molecule type" value="Genomic_DNA"/>
</dbReference>
<keyword evidence="5" id="KW-1185">Reference proteome</keyword>
<evidence type="ECO:0000313" key="5">
    <source>
        <dbReference type="Proteomes" id="UP001527202"/>
    </source>
</evidence>
<dbReference type="EMBL" id="CP026520">
    <property type="protein sequence ID" value="QAV17247.1"/>
    <property type="molecule type" value="Genomic_DNA"/>
</dbReference>
<dbReference type="CDD" id="cd02511">
    <property type="entry name" value="Beta4Glucosyltransferase"/>
    <property type="match status" value="1"/>
</dbReference>
<dbReference type="Proteomes" id="UP001527202">
    <property type="component" value="Unassembled WGS sequence"/>
</dbReference>
<evidence type="ECO:0000313" key="3">
    <source>
        <dbReference type="EMBL" id="QAV17247.1"/>
    </source>
</evidence>
<dbReference type="Gene3D" id="1.25.40.10">
    <property type="entry name" value="Tetratricopeptide repeat domain"/>
    <property type="match status" value="1"/>
</dbReference>
<organism evidence="3 4">
    <name type="scientific">Paenibacillus chitinolyticus</name>
    <dbReference type="NCBI Taxonomy" id="79263"/>
    <lineage>
        <taxon>Bacteria</taxon>
        <taxon>Bacillati</taxon>
        <taxon>Bacillota</taxon>
        <taxon>Bacilli</taxon>
        <taxon>Bacillales</taxon>
        <taxon>Paenibacillaceae</taxon>
        <taxon>Paenibacillus</taxon>
    </lineage>
</organism>
<dbReference type="PANTHER" id="PTHR43630:SF2">
    <property type="entry name" value="GLYCOSYLTRANSFERASE"/>
    <property type="match status" value="1"/>
</dbReference>
<dbReference type="Proteomes" id="UP000288943">
    <property type="component" value="Chromosome"/>
</dbReference>
<dbReference type="GO" id="GO:0016740">
    <property type="term" value="F:transferase activity"/>
    <property type="evidence" value="ECO:0007669"/>
    <property type="project" value="UniProtKB-KW"/>
</dbReference>
<name>A0A410WSI7_9BACL</name>
<reference evidence="2 5" key="2">
    <citation type="submission" date="2022-05" db="EMBL/GenBank/DDBJ databases">
        <title>Genome Sequencing of Bee-Associated Microbes.</title>
        <authorList>
            <person name="Dunlap C."/>
        </authorList>
    </citation>
    <scope>NUCLEOTIDE SEQUENCE [LARGE SCALE GENOMIC DNA]</scope>
    <source>
        <strain evidence="2 5">NRRL B-23120</strain>
    </source>
</reference>
<accession>A0A410WSI7</accession>
<dbReference type="PANTHER" id="PTHR43630">
    <property type="entry name" value="POLY-BETA-1,6-N-ACETYL-D-GLUCOSAMINE SYNTHASE"/>
    <property type="match status" value="1"/>
</dbReference>
<dbReference type="OrthoDB" id="9815923at2"/>
<dbReference type="InterPro" id="IPR001173">
    <property type="entry name" value="Glyco_trans_2-like"/>
</dbReference>
<protein>
    <submittedName>
        <fullName evidence="3">Glycosyltransferase family 2 protein</fullName>
    </submittedName>
</protein>
<dbReference type="InterPro" id="IPR011990">
    <property type="entry name" value="TPR-like_helical_dom_sf"/>
</dbReference>
<evidence type="ECO:0000313" key="2">
    <source>
        <dbReference type="EMBL" id="MCY9595475.1"/>
    </source>
</evidence>
<sequence>MPTISLCMIVKNEEDHIGRCLASVADLVDEIIIVDTGSTDRTVPIVREYTDRVHHFRWIDDFAAARNYSFSLAEKEYILWLDADDVFEEPDRIKLASLKKTLEPSVDAVNMVYNLAFDEFGQVSASIRRNRLVKRSCGFLWHGPVHEYLEVGGSVRTTDIAVTHRALYHDSGRNLRIYENRLARRETFSPRDLFYFANELKDHRMYNRAIHYYEEFLGTGNGWIEDNISACGRLADCFHALGDEKRELDSVFRSFLYASPRAEFCCRLGYVFLRKKEYRTAAYWYEAALQAGKHTDSWALTHVACSTWLPHLQLCVCYDRLGEHELAHRHNETVLEYRPGDRQALANKTYLDGVLARKEEAPAD</sequence>
<dbReference type="GeneID" id="95374376"/>
<reference evidence="3 4" key="1">
    <citation type="submission" date="2018-01" db="EMBL/GenBank/DDBJ databases">
        <title>The whole genome sequencing and assembly of Paenibacillus chitinolyticus KCCM 41400 strain.</title>
        <authorList>
            <person name="Kim J.-Y."/>
            <person name="Park M.-K."/>
            <person name="Lee Y.-J."/>
            <person name="Yi H."/>
            <person name="Bahn Y.-S."/>
            <person name="Kim J.F."/>
            <person name="Lee D.-W."/>
        </authorList>
    </citation>
    <scope>NUCLEOTIDE SEQUENCE [LARGE SCALE GENOMIC DNA]</scope>
    <source>
        <strain evidence="3 4">KCCM 41400</strain>
    </source>
</reference>
<dbReference type="AlphaFoldDB" id="A0A410WSI7"/>
<feature type="domain" description="Glycosyltransferase 2-like" evidence="1">
    <location>
        <begin position="5"/>
        <end position="122"/>
    </location>
</feature>
<keyword evidence="3" id="KW-0808">Transferase</keyword>
<dbReference type="KEGG" id="pchi:PC41400_06035"/>
<dbReference type="Pfam" id="PF00535">
    <property type="entry name" value="Glycos_transf_2"/>
    <property type="match status" value="1"/>
</dbReference>